<dbReference type="Proteomes" id="UP001066276">
    <property type="component" value="Chromosome 8"/>
</dbReference>
<reference evidence="2" key="1">
    <citation type="journal article" date="2022" name="bioRxiv">
        <title>Sequencing and chromosome-scale assembly of the giantPleurodeles waltlgenome.</title>
        <authorList>
            <person name="Brown T."/>
            <person name="Elewa A."/>
            <person name="Iarovenko S."/>
            <person name="Subramanian E."/>
            <person name="Araus A.J."/>
            <person name="Petzold A."/>
            <person name="Susuki M."/>
            <person name="Suzuki K.-i.T."/>
            <person name="Hayashi T."/>
            <person name="Toyoda A."/>
            <person name="Oliveira C."/>
            <person name="Osipova E."/>
            <person name="Leigh N.D."/>
            <person name="Simon A."/>
            <person name="Yun M.H."/>
        </authorList>
    </citation>
    <scope>NUCLEOTIDE SEQUENCE</scope>
    <source>
        <strain evidence="2">20211129_DDA</strain>
        <tissue evidence="2">Liver</tissue>
    </source>
</reference>
<proteinExistence type="predicted"/>
<gene>
    <name evidence="2" type="ORF">NDU88_003573</name>
</gene>
<dbReference type="AlphaFoldDB" id="A0AAV7NIG9"/>
<evidence type="ECO:0000313" key="2">
    <source>
        <dbReference type="EMBL" id="KAJ1115349.1"/>
    </source>
</evidence>
<dbReference type="EMBL" id="JANPWB010000012">
    <property type="protein sequence ID" value="KAJ1115349.1"/>
    <property type="molecule type" value="Genomic_DNA"/>
</dbReference>
<feature type="region of interest" description="Disordered" evidence="1">
    <location>
        <begin position="10"/>
        <end position="32"/>
    </location>
</feature>
<evidence type="ECO:0000256" key="1">
    <source>
        <dbReference type="SAM" id="MobiDB-lite"/>
    </source>
</evidence>
<comment type="caution">
    <text evidence="2">The sequence shown here is derived from an EMBL/GenBank/DDBJ whole genome shotgun (WGS) entry which is preliminary data.</text>
</comment>
<evidence type="ECO:0000313" key="3">
    <source>
        <dbReference type="Proteomes" id="UP001066276"/>
    </source>
</evidence>
<accession>A0AAV7NIG9</accession>
<sequence length="73" mass="7966">MLACDRATLQPGRRRNHGLPEPFVQSGAPTQAASTAQWAQPRVAARGFLINYIAGEKKQACIKSPTILEEIMC</sequence>
<keyword evidence="3" id="KW-1185">Reference proteome</keyword>
<name>A0AAV7NIG9_PLEWA</name>
<organism evidence="2 3">
    <name type="scientific">Pleurodeles waltl</name>
    <name type="common">Iberian ribbed newt</name>
    <dbReference type="NCBI Taxonomy" id="8319"/>
    <lineage>
        <taxon>Eukaryota</taxon>
        <taxon>Metazoa</taxon>
        <taxon>Chordata</taxon>
        <taxon>Craniata</taxon>
        <taxon>Vertebrata</taxon>
        <taxon>Euteleostomi</taxon>
        <taxon>Amphibia</taxon>
        <taxon>Batrachia</taxon>
        <taxon>Caudata</taxon>
        <taxon>Salamandroidea</taxon>
        <taxon>Salamandridae</taxon>
        <taxon>Pleurodelinae</taxon>
        <taxon>Pleurodeles</taxon>
    </lineage>
</organism>
<protein>
    <submittedName>
        <fullName evidence="2">Uncharacterized protein</fullName>
    </submittedName>
</protein>